<feature type="compositionally biased region" description="Basic and acidic residues" evidence="1">
    <location>
        <begin position="8"/>
        <end position="22"/>
    </location>
</feature>
<comment type="caution">
    <text evidence="2">The sequence shown here is derived from an EMBL/GenBank/DDBJ whole genome shotgun (WGS) entry which is preliminary data.</text>
</comment>
<organism evidence="2">
    <name type="scientific">marine sediment metagenome</name>
    <dbReference type="NCBI Taxonomy" id="412755"/>
    <lineage>
        <taxon>unclassified sequences</taxon>
        <taxon>metagenomes</taxon>
        <taxon>ecological metagenomes</taxon>
    </lineage>
</organism>
<sequence>MSNGQTGQDKKNPFQKETEIPG</sequence>
<dbReference type="EMBL" id="LAZR01021705">
    <property type="protein sequence ID" value="KKL84400.1"/>
    <property type="molecule type" value="Genomic_DNA"/>
</dbReference>
<name>A0A0F9HRV2_9ZZZZ</name>
<dbReference type="AlphaFoldDB" id="A0A0F9HRV2"/>
<evidence type="ECO:0000313" key="2">
    <source>
        <dbReference type="EMBL" id="KKL84400.1"/>
    </source>
</evidence>
<reference evidence="2" key="1">
    <citation type="journal article" date="2015" name="Nature">
        <title>Complex archaea that bridge the gap between prokaryotes and eukaryotes.</title>
        <authorList>
            <person name="Spang A."/>
            <person name="Saw J.H."/>
            <person name="Jorgensen S.L."/>
            <person name="Zaremba-Niedzwiedzka K."/>
            <person name="Martijn J."/>
            <person name="Lind A.E."/>
            <person name="van Eijk R."/>
            <person name="Schleper C."/>
            <person name="Guy L."/>
            <person name="Ettema T.J."/>
        </authorList>
    </citation>
    <scope>NUCLEOTIDE SEQUENCE</scope>
</reference>
<accession>A0A0F9HRV2</accession>
<gene>
    <name evidence="2" type="ORF">LCGC14_1965080</name>
</gene>
<proteinExistence type="predicted"/>
<protein>
    <submittedName>
        <fullName evidence="2">Uncharacterized protein</fullName>
    </submittedName>
</protein>
<feature type="non-terminal residue" evidence="2">
    <location>
        <position position="22"/>
    </location>
</feature>
<feature type="region of interest" description="Disordered" evidence="1">
    <location>
        <begin position="1"/>
        <end position="22"/>
    </location>
</feature>
<evidence type="ECO:0000256" key="1">
    <source>
        <dbReference type="SAM" id="MobiDB-lite"/>
    </source>
</evidence>